<sequence length="267" mass="30018">MSGKFVVIILCFLRIVLCDQQAQEQQQTDSYLSALHESHATGAGVRSPRDDLSPGYDSGPKPIYGPPTSYGPSAPVYGPPTAYGPPTGFYRAGPPKYYAAVHHRTPTDWLLDKLHFKLDLVTIGKIILKLIIFKKIVKFIAILCLLLFLPKLNMMGSSSTDHNNHHDHDYDISVFRKFNVDESKNARINELTSFVLSSIDAFTRKEVKCPQNSGEMSCRLNRMLTTIDSKYPLKRIFRYYKPPGHAEEELPPQNTPEMVEEGSGTDN</sequence>
<evidence type="ECO:0000256" key="2">
    <source>
        <dbReference type="SAM" id="SignalP"/>
    </source>
</evidence>
<dbReference type="EnsemblMetazoa" id="LLOJ007682-RA">
    <property type="protein sequence ID" value="LLOJ007682-PA"/>
    <property type="gene ID" value="LLOJ007682"/>
</dbReference>
<accession>A0A1B0CS33</accession>
<organism evidence="3 4">
    <name type="scientific">Lutzomyia longipalpis</name>
    <name type="common">Sand fly</name>
    <dbReference type="NCBI Taxonomy" id="7200"/>
    <lineage>
        <taxon>Eukaryota</taxon>
        <taxon>Metazoa</taxon>
        <taxon>Ecdysozoa</taxon>
        <taxon>Arthropoda</taxon>
        <taxon>Hexapoda</taxon>
        <taxon>Insecta</taxon>
        <taxon>Pterygota</taxon>
        <taxon>Neoptera</taxon>
        <taxon>Endopterygota</taxon>
        <taxon>Diptera</taxon>
        <taxon>Nematocera</taxon>
        <taxon>Psychodoidea</taxon>
        <taxon>Psychodidae</taxon>
        <taxon>Lutzomyia</taxon>
        <taxon>Lutzomyia</taxon>
    </lineage>
</organism>
<protein>
    <submittedName>
        <fullName evidence="3">Uncharacterized protein</fullName>
    </submittedName>
</protein>
<dbReference type="AlphaFoldDB" id="A0A1B0CS33"/>
<dbReference type="EMBL" id="AJWK01025608">
    <property type="status" value="NOT_ANNOTATED_CDS"/>
    <property type="molecule type" value="Genomic_DNA"/>
</dbReference>
<proteinExistence type="predicted"/>
<evidence type="ECO:0000256" key="1">
    <source>
        <dbReference type="SAM" id="MobiDB-lite"/>
    </source>
</evidence>
<feature type="chain" id="PRO_5008406080" evidence="2">
    <location>
        <begin position="19"/>
        <end position="267"/>
    </location>
</feature>
<keyword evidence="4" id="KW-1185">Reference proteome</keyword>
<keyword evidence="2" id="KW-0732">Signal</keyword>
<reference evidence="3" key="1">
    <citation type="submission" date="2020-05" db="UniProtKB">
        <authorList>
            <consortium name="EnsemblMetazoa"/>
        </authorList>
    </citation>
    <scope>IDENTIFICATION</scope>
    <source>
        <strain evidence="3">Jacobina</strain>
    </source>
</reference>
<dbReference type="Proteomes" id="UP000092461">
    <property type="component" value="Unassembled WGS sequence"/>
</dbReference>
<feature type="region of interest" description="Disordered" evidence="1">
    <location>
        <begin position="244"/>
        <end position="267"/>
    </location>
</feature>
<dbReference type="VEuPathDB" id="VectorBase:LLONM1_006465"/>
<evidence type="ECO:0000313" key="3">
    <source>
        <dbReference type="EnsemblMetazoa" id="LLOJ007682-PA"/>
    </source>
</evidence>
<dbReference type="VEuPathDB" id="VectorBase:LLOJ007682"/>
<evidence type="ECO:0000313" key="4">
    <source>
        <dbReference type="Proteomes" id="UP000092461"/>
    </source>
</evidence>
<name>A0A1B0CS33_LUTLO</name>
<feature type="signal peptide" evidence="2">
    <location>
        <begin position="1"/>
        <end position="18"/>
    </location>
</feature>